<dbReference type="Proteomes" id="UP000835052">
    <property type="component" value="Unassembled WGS sequence"/>
</dbReference>
<keyword evidence="2" id="KW-0732">Signal</keyword>
<evidence type="ECO:0000313" key="4">
    <source>
        <dbReference type="Proteomes" id="UP000835052"/>
    </source>
</evidence>
<keyword evidence="4" id="KW-1185">Reference proteome</keyword>
<name>A0A8S1HJU6_9PELO</name>
<feature type="region of interest" description="Disordered" evidence="1">
    <location>
        <begin position="87"/>
        <end position="119"/>
    </location>
</feature>
<reference evidence="3" key="1">
    <citation type="submission" date="2020-10" db="EMBL/GenBank/DDBJ databases">
        <authorList>
            <person name="Kikuchi T."/>
        </authorList>
    </citation>
    <scope>NUCLEOTIDE SEQUENCE</scope>
    <source>
        <strain evidence="3">NKZ352</strain>
    </source>
</reference>
<evidence type="ECO:0000313" key="3">
    <source>
        <dbReference type="EMBL" id="CAD6195302.1"/>
    </source>
</evidence>
<gene>
    <name evidence="3" type="ORF">CAUJ_LOCUS11221</name>
</gene>
<accession>A0A8S1HJU6</accession>
<dbReference type="AlphaFoldDB" id="A0A8S1HJU6"/>
<comment type="caution">
    <text evidence="3">The sequence shown here is derived from an EMBL/GenBank/DDBJ whole genome shotgun (WGS) entry which is preliminary data.</text>
</comment>
<feature type="chain" id="PRO_5035806371" evidence="2">
    <location>
        <begin position="17"/>
        <end position="180"/>
    </location>
</feature>
<feature type="signal peptide" evidence="2">
    <location>
        <begin position="1"/>
        <end position="16"/>
    </location>
</feature>
<organism evidence="3 4">
    <name type="scientific">Caenorhabditis auriculariae</name>
    <dbReference type="NCBI Taxonomy" id="2777116"/>
    <lineage>
        <taxon>Eukaryota</taxon>
        <taxon>Metazoa</taxon>
        <taxon>Ecdysozoa</taxon>
        <taxon>Nematoda</taxon>
        <taxon>Chromadorea</taxon>
        <taxon>Rhabditida</taxon>
        <taxon>Rhabditina</taxon>
        <taxon>Rhabditomorpha</taxon>
        <taxon>Rhabditoidea</taxon>
        <taxon>Rhabditidae</taxon>
        <taxon>Peloderinae</taxon>
        <taxon>Caenorhabditis</taxon>
    </lineage>
</organism>
<protein>
    <submittedName>
        <fullName evidence="3">Uncharacterized protein</fullName>
    </submittedName>
</protein>
<evidence type="ECO:0000256" key="1">
    <source>
        <dbReference type="SAM" id="MobiDB-lite"/>
    </source>
</evidence>
<evidence type="ECO:0000256" key="2">
    <source>
        <dbReference type="SAM" id="SignalP"/>
    </source>
</evidence>
<dbReference type="EMBL" id="CAJGYM010000053">
    <property type="protein sequence ID" value="CAD6195302.1"/>
    <property type="molecule type" value="Genomic_DNA"/>
</dbReference>
<proteinExistence type="predicted"/>
<sequence>MLLVLFLVASPFAVQSQICDGCSLLQKYTTPQLYPAYEGVQPTMQQYGTELGRAIAYRIHAMYGDMFPRPGIPQNWMNYRPPPPRPAAPTYANEVPPPPPPALPNYGPLDSPHPPMDLPSVRESILQQQPSYPPPMMSPSPMVPQMDGYPGLIPTSLYSASYRVPNRYILRPTLACPYCT</sequence>